<dbReference type="EMBL" id="BGZK01000311">
    <property type="protein sequence ID" value="GBP35906.1"/>
    <property type="molecule type" value="Genomic_DNA"/>
</dbReference>
<comment type="caution">
    <text evidence="1">The sequence shown here is derived from an EMBL/GenBank/DDBJ whole genome shotgun (WGS) entry which is preliminary data.</text>
</comment>
<keyword evidence="2" id="KW-1185">Reference proteome</keyword>
<evidence type="ECO:0000313" key="1">
    <source>
        <dbReference type="EMBL" id="GBP35906.1"/>
    </source>
</evidence>
<dbReference type="PANTHER" id="PTHR46114">
    <property type="entry name" value="APPLE DOMAIN-CONTAINING PROTEIN"/>
    <property type="match status" value="1"/>
</dbReference>
<accession>A0A4C1VAZ9</accession>
<name>A0A4C1VAZ9_EUMVA</name>
<reference evidence="1 2" key="1">
    <citation type="journal article" date="2019" name="Commun. Biol.">
        <title>The bagworm genome reveals a unique fibroin gene that provides high tensile strength.</title>
        <authorList>
            <person name="Kono N."/>
            <person name="Nakamura H."/>
            <person name="Ohtoshi R."/>
            <person name="Tomita M."/>
            <person name="Numata K."/>
            <person name="Arakawa K."/>
        </authorList>
    </citation>
    <scope>NUCLEOTIDE SEQUENCE [LARGE SCALE GENOMIC DNA]</scope>
</reference>
<dbReference type="Proteomes" id="UP000299102">
    <property type="component" value="Unassembled WGS sequence"/>
</dbReference>
<organism evidence="1 2">
    <name type="scientific">Eumeta variegata</name>
    <name type="common">Bagworm moth</name>
    <name type="synonym">Eumeta japonica</name>
    <dbReference type="NCBI Taxonomy" id="151549"/>
    <lineage>
        <taxon>Eukaryota</taxon>
        <taxon>Metazoa</taxon>
        <taxon>Ecdysozoa</taxon>
        <taxon>Arthropoda</taxon>
        <taxon>Hexapoda</taxon>
        <taxon>Insecta</taxon>
        <taxon>Pterygota</taxon>
        <taxon>Neoptera</taxon>
        <taxon>Endopterygota</taxon>
        <taxon>Lepidoptera</taxon>
        <taxon>Glossata</taxon>
        <taxon>Ditrysia</taxon>
        <taxon>Tineoidea</taxon>
        <taxon>Psychidae</taxon>
        <taxon>Oiketicinae</taxon>
        <taxon>Eumeta</taxon>
    </lineage>
</organism>
<gene>
    <name evidence="1" type="ORF">EVAR_23155_1</name>
</gene>
<evidence type="ECO:0000313" key="2">
    <source>
        <dbReference type="Proteomes" id="UP000299102"/>
    </source>
</evidence>
<proteinExistence type="predicted"/>
<dbReference type="PANTHER" id="PTHR46114:SF1">
    <property type="entry name" value="ZAD DOMAIN-CONTAINING PROTEIN"/>
    <property type="match status" value="1"/>
</dbReference>
<sequence length="149" mass="17305">MVLQTLKYEEYAWQVIGDFKMVGFLLGMQGGYAKYPYYLCLWDSRADTLHYKQQSWSKRIEFQIGKHNVKNEPIVNADHILIPPLHIKLGLIKQFVKALRQDSPTFEYLKSSFLKLSKAIVKSGIYVDPQIKKLVASEEFPELLNAHTK</sequence>
<dbReference type="OrthoDB" id="8063408at2759"/>
<dbReference type="AlphaFoldDB" id="A0A4C1VAZ9"/>
<protein>
    <submittedName>
        <fullName evidence="1">Uncharacterized protein</fullName>
    </submittedName>
</protein>